<comment type="caution">
    <text evidence="1">The sequence shown here is derived from an EMBL/GenBank/DDBJ whole genome shotgun (WGS) entry which is preliminary data.</text>
</comment>
<evidence type="ECO:0000313" key="1">
    <source>
        <dbReference type="EMBL" id="PHT79601.1"/>
    </source>
</evidence>
<protein>
    <submittedName>
        <fullName evidence="1">Uncharacterized protein</fullName>
    </submittedName>
</protein>
<reference evidence="1 2" key="2">
    <citation type="journal article" date="2017" name="Genome Biol.">
        <title>New reference genome sequences of hot pepper reveal the massive evolution of plant disease-resistance genes by retroduplication.</title>
        <authorList>
            <person name="Kim S."/>
            <person name="Park J."/>
            <person name="Yeom S.I."/>
            <person name="Kim Y.M."/>
            <person name="Seo E."/>
            <person name="Kim K.T."/>
            <person name="Kim M.S."/>
            <person name="Lee J.M."/>
            <person name="Cheong K."/>
            <person name="Shin H.S."/>
            <person name="Kim S.B."/>
            <person name="Han K."/>
            <person name="Lee J."/>
            <person name="Park M."/>
            <person name="Lee H.A."/>
            <person name="Lee H.Y."/>
            <person name="Lee Y."/>
            <person name="Oh S."/>
            <person name="Lee J.H."/>
            <person name="Choi E."/>
            <person name="Choi E."/>
            <person name="Lee S.E."/>
            <person name="Jeon J."/>
            <person name="Kim H."/>
            <person name="Choi G."/>
            <person name="Song H."/>
            <person name="Lee J."/>
            <person name="Lee S.C."/>
            <person name="Kwon J.K."/>
            <person name="Lee H.Y."/>
            <person name="Koo N."/>
            <person name="Hong Y."/>
            <person name="Kim R.W."/>
            <person name="Kang W.H."/>
            <person name="Huh J.H."/>
            <person name="Kang B.C."/>
            <person name="Yang T.J."/>
            <person name="Lee Y.H."/>
            <person name="Bennetzen J.L."/>
            <person name="Choi D."/>
        </authorList>
    </citation>
    <scope>NUCLEOTIDE SEQUENCE [LARGE SCALE GENOMIC DNA]</scope>
    <source>
        <strain evidence="2">cv. CM334</strain>
    </source>
</reference>
<keyword evidence="2" id="KW-1185">Reference proteome</keyword>
<proteinExistence type="predicted"/>
<dbReference type="AlphaFoldDB" id="A0A2G2ZCG1"/>
<evidence type="ECO:0000313" key="2">
    <source>
        <dbReference type="Proteomes" id="UP000222542"/>
    </source>
</evidence>
<name>A0A2G2ZCG1_CAPAN</name>
<accession>A0A2G2ZCG1</accession>
<organism evidence="1 2">
    <name type="scientific">Capsicum annuum</name>
    <name type="common">Capsicum pepper</name>
    <dbReference type="NCBI Taxonomy" id="4072"/>
    <lineage>
        <taxon>Eukaryota</taxon>
        <taxon>Viridiplantae</taxon>
        <taxon>Streptophyta</taxon>
        <taxon>Embryophyta</taxon>
        <taxon>Tracheophyta</taxon>
        <taxon>Spermatophyta</taxon>
        <taxon>Magnoliopsida</taxon>
        <taxon>eudicotyledons</taxon>
        <taxon>Gunneridae</taxon>
        <taxon>Pentapetalae</taxon>
        <taxon>asterids</taxon>
        <taxon>lamiids</taxon>
        <taxon>Solanales</taxon>
        <taxon>Solanaceae</taxon>
        <taxon>Solanoideae</taxon>
        <taxon>Capsiceae</taxon>
        <taxon>Capsicum</taxon>
    </lineage>
</organism>
<gene>
    <name evidence="1" type="ORF">T459_17653</name>
</gene>
<dbReference type="EMBL" id="AYRZ02000006">
    <property type="protein sequence ID" value="PHT79601.1"/>
    <property type="molecule type" value="Genomic_DNA"/>
</dbReference>
<reference evidence="1 2" key="1">
    <citation type="journal article" date="2014" name="Nat. Genet.">
        <title>Genome sequence of the hot pepper provides insights into the evolution of pungency in Capsicum species.</title>
        <authorList>
            <person name="Kim S."/>
            <person name="Park M."/>
            <person name="Yeom S.I."/>
            <person name="Kim Y.M."/>
            <person name="Lee J.M."/>
            <person name="Lee H.A."/>
            <person name="Seo E."/>
            <person name="Choi J."/>
            <person name="Cheong K."/>
            <person name="Kim K.T."/>
            <person name="Jung K."/>
            <person name="Lee G.W."/>
            <person name="Oh S.K."/>
            <person name="Bae C."/>
            <person name="Kim S.B."/>
            <person name="Lee H.Y."/>
            <person name="Kim S.Y."/>
            <person name="Kim M.S."/>
            <person name="Kang B.C."/>
            <person name="Jo Y.D."/>
            <person name="Yang H.B."/>
            <person name="Jeong H.J."/>
            <person name="Kang W.H."/>
            <person name="Kwon J.K."/>
            <person name="Shin C."/>
            <person name="Lim J.Y."/>
            <person name="Park J.H."/>
            <person name="Huh J.H."/>
            <person name="Kim J.S."/>
            <person name="Kim B.D."/>
            <person name="Cohen O."/>
            <person name="Paran I."/>
            <person name="Suh M.C."/>
            <person name="Lee S.B."/>
            <person name="Kim Y.K."/>
            <person name="Shin Y."/>
            <person name="Noh S.J."/>
            <person name="Park J."/>
            <person name="Seo Y.S."/>
            <person name="Kwon S.Y."/>
            <person name="Kim H.A."/>
            <person name="Park J.M."/>
            <person name="Kim H.J."/>
            <person name="Choi S.B."/>
            <person name="Bosland P.W."/>
            <person name="Reeves G."/>
            <person name="Jo S.H."/>
            <person name="Lee B.W."/>
            <person name="Cho H.T."/>
            <person name="Choi H.S."/>
            <person name="Lee M.S."/>
            <person name="Yu Y."/>
            <person name="Do Choi Y."/>
            <person name="Park B.S."/>
            <person name="van Deynze A."/>
            <person name="Ashrafi H."/>
            <person name="Hill T."/>
            <person name="Kim W.T."/>
            <person name="Pai H.S."/>
            <person name="Ahn H.K."/>
            <person name="Yeam I."/>
            <person name="Giovannoni J.J."/>
            <person name="Rose J.K."/>
            <person name="Sorensen I."/>
            <person name="Lee S.J."/>
            <person name="Kim R.W."/>
            <person name="Choi I.Y."/>
            <person name="Choi B.S."/>
            <person name="Lim J.S."/>
            <person name="Lee Y.H."/>
            <person name="Choi D."/>
        </authorList>
    </citation>
    <scope>NUCLEOTIDE SEQUENCE [LARGE SCALE GENOMIC DNA]</scope>
    <source>
        <strain evidence="2">cv. CM334</strain>
    </source>
</reference>
<dbReference type="Gramene" id="PHT79601">
    <property type="protein sequence ID" value="PHT79601"/>
    <property type="gene ID" value="T459_17653"/>
</dbReference>
<sequence length="184" mass="19727">MAAGPRSMLDSGDMIFSIVTSLYESGGGEDSPMVISLGFDGIGGFGNRGGVKVGSMADVEVRGAASPACIFSPLFRFSQHNGSELYDSFELQAVAKQLNRALVKASAQSSSPTTCAVLNSPFYTKCLGGVYKKNVKVCRRISCSQSRNNDGAVEKYGSRKINSVFLRFWNMAKHGFLRGNSLVK</sequence>
<dbReference type="Proteomes" id="UP000222542">
    <property type="component" value="Unassembled WGS sequence"/>
</dbReference>